<accession>A0A2A7S5C7</accession>
<dbReference type="Proteomes" id="UP000220629">
    <property type="component" value="Unassembled WGS sequence"/>
</dbReference>
<dbReference type="GO" id="GO:0006508">
    <property type="term" value="P:proteolysis"/>
    <property type="evidence" value="ECO:0007669"/>
    <property type="project" value="InterPro"/>
</dbReference>
<dbReference type="Gene3D" id="2.40.10.10">
    <property type="entry name" value="Trypsin-like serine proteases"/>
    <property type="match status" value="1"/>
</dbReference>
<reference evidence="2" key="1">
    <citation type="submission" date="2017-09" db="EMBL/GenBank/DDBJ databases">
        <title>FDA dAtabase for Regulatory Grade micrObial Sequences (FDA-ARGOS): Supporting development and validation of Infectious Disease Dx tests.</title>
        <authorList>
            <person name="Minogue T."/>
            <person name="Wolcott M."/>
            <person name="Wasieloski L."/>
            <person name="Aguilar W."/>
            <person name="Moore D."/>
            <person name="Tallon L."/>
            <person name="Sadzewicz L."/>
            <person name="Ott S."/>
            <person name="Zhao X."/>
            <person name="Nagaraj S."/>
            <person name="Vavikolanu K."/>
            <person name="Aluvathingal J."/>
            <person name="Nadendla S."/>
            <person name="Sichtig H."/>
        </authorList>
    </citation>
    <scope>NUCLEOTIDE SEQUENCE [LARGE SCALE GENOMIC DNA]</scope>
    <source>
        <strain evidence="2">FDAARGOS_390</strain>
    </source>
</reference>
<dbReference type="EMBL" id="PDDY01000004">
    <property type="protein sequence ID" value="PEH38440.1"/>
    <property type="molecule type" value="Genomic_DNA"/>
</dbReference>
<dbReference type="SUPFAM" id="SSF50494">
    <property type="entry name" value="Trypsin-like serine proteases"/>
    <property type="match status" value="1"/>
</dbReference>
<dbReference type="InterPro" id="IPR018114">
    <property type="entry name" value="TRYPSIN_HIS"/>
</dbReference>
<protein>
    <submittedName>
        <fullName evidence="1">Uncharacterized protein</fullName>
    </submittedName>
</protein>
<dbReference type="InterPro" id="IPR043504">
    <property type="entry name" value="Peptidase_S1_PA_chymotrypsin"/>
</dbReference>
<dbReference type="GO" id="GO:0004252">
    <property type="term" value="F:serine-type endopeptidase activity"/>
    <property type="evidence" value="ECO:0007669"/>
    <property type="project" value="InterPro"/>
</dbReference>
<evidence type="ECO:0000313" key="2">
    <source>
        <dbReference type="Proteomes" id="UP000220629"/>
    </source>
</evidence>
<dbReference type="PROSITE" id="PS00134">
    <property type="entry name" value="TRYPSIN_HIS"/>
    <property type="match status" value="1"/>
</dbReference>
<comment type="caution">
    <text evidence="1">The sequence shown here is derived from an EMBL/GenBank/DDBJ whole genome shotgun (WGS) entry which is preliminary data.</text>
</comment>
<dbReference type="AlphaFoldDB" id="A0A2A7S5C7"/>
<gene>
    <name evidence="1" type="ORF">CRM94_29055</name>
</gene>
<sequence>MNISRLTLATLGFLSLSQAQAIVISDDVFTANGGNLKDIPGTIATALEPQRVQSYAPQFLSAGHLDTPGGACTATWLGDSADGKSVFLLTAAHCTEGTQQTGKGNFKFTDWKERTIASGQGSYTTGPYRFSNTPGFGGASTDIALIQLPKIADILDQNGNKVARPVLYDLSDNEGELNKEVWFAGYGSWGTGTGGSNGGYFPKSGPRRAAGAATISSIFENDHGIGAAFKTSVGRDPSKGIDAWTRTASGDSGSAWWQLHSGIWTIIADTNGGSDSLSTGARTSQYVDFIKSVYPQALFLSQVLSERRSTAASSLVSPFSRPSAAGR</sequence>
<name>A0A2A7S5C7_BURGA</name>
<dbReference type="InterPro" id="IPR009003">
    <property type="entry name" value="Peptidase_S1_PA"/>
</dbReference>
<evidence type="ECO:0000313" key="1">
    <source>
        <dbReference type="EMBL" id="PEH38440.1"/>
    </source>
</evidence>
<organism evidence="1 2">
    <name type="scientific">Burkholderia gladioli</name>
    <name type="common">Pseudomonas marginata</name>
    <name type="synonym">Phytomonas marginata</name>
    <dbReference type="NCBI Taxonomy" id="28095"/>
    <lineage>
        <taxon>Bacteria</taxon>
        <taxon>Pseudomonadati</taxon>
        <taxon>Pseudomonadota</taxon>
        <taxon>Betaproteobacteria</taxon>
        <taxon>Burkholderiales</taxon>
        <taxon>Burkholderiaceae</taxon>
        <taxon>Burkholderia</taxon>
    </lineage>
</organism>
<dbReference type="RefSeq" id="WP_053062727.1">
    <property type="nucleotide sequence ID" value="NZ_CADEPP010000029.1"/>
</dbReference>
<proteinExistence type="predicted"/>